<evidence type="ECO:0000256" key="1">
    <source>
        <dbReference type="SAM" id="Phobius"/>
    </source>
</evidence>
<dbReference type="EMBL" id="CP038439">
    <property type="protein sequence ID" value="QBX36248.1"/>
    <property type="molecule type" value="Genomic_DNA"/>
</dbReference>
<reference evidence="3" key="1">
    <citation type="submission" date="2019-03" db="EMBL/GenBank/DDBJ databases">
        <authorList>
            <person name="Li J."/>
        </authorList>
    </citation>
    <scope>NUCLEOTIDE SEQUENCE [LARGE SCALE GENOMIC DNA]</scope>
    <source>
        <strain evidence="3">2251</strain>
    </source>
</reference>
<feature type="transmembrane region" description="Helical" evidence="1">
    <location>
        <begin position="72"/>
        <end position="93"/>
    </location>
</feature>
<gene>
    <name evidence="2" type="ORF">E4191_14725</name>
</gene>
<organism evidence="2 3">
    <name type="scientific">Paracoccus liaowanqingii</name>
    <dbReference type="NCBI Taxonomy" id="2560053"/>
    <lineage>
        <taxon>Bacteria</taxon>
        <taxon>Pseudomonadati</taxon>
        <taxon>Pseudomonadota</taxon>
        <taxon>Alphaproteobacteria</taxon>
        <taxon>Rhodobacterales</taxon>
        <taxon>Paracoccaceae</taxon>
        <taxon>Paracoccus</taxon>
    </lineage>
</organism>
<keyword evidence="1" id="KW-1133">Transmembrane helix</keyword>
<name>A0A4P7HPH3_9RHOB</name>
<dbReference type="AlphaFoldDB" id="A0A4P7HPH3"/>
<feature type="transmembrane region" description="Helical" evidence="1">
    <location>
        <begin position="113"/>
        <end position="140"/>
    </location>
</feature>
<evidence type="ECO:0000313" key="3">
    <source>
        <dbReference type="Proteomes" id="UP000296374"/>
    </source>
</evidence>
<protein>
    <submittedName>
        <fullName evidence="2">ABC transporter</fullName>
    </submittedName>
</protein>
<feature type="transmembrane region" description="Helical" evidence="1">
    <location>
        <begin position="152"/>
        <end position="173"/>
    </location>
</feature>
<feature type="transmembrane region" description="Helical" evidence="1">
    <location>
        <begin position="193"/>
        <end position="218"/>
    </location>
</feature>
<dbReference type="KEGG" id="plia:E4191_14725"/>
<feature type="transmembrane region" description="Helical" evidence="1">
    <location>
        <begin position="239"/>
        <end position="259"/>
    </location>
</feature>
<feature type="transmembrane region" description="Helical" evidence="1">
    <location>
        <begin position="38"/>
        <end position="60"/>
    </location>
</feature>
<proteinExistence type="predicted"/>
<sequence length="273" mass="30804">MFKQRHNRNLFQAAFTTFALIYHQTVYNLRTEHRNAVVGLIMTVVQSLLMVIVFVAIYQLMGMRSSPIRGDFMLYIMSGIFLFITHVQAVGAVAGSSSVSTGILKHEPLNAAILISGASLAVLYRQSIGCLAILVFYYLAIEPFTIFDPLGAGLLFLLSWFLGCCIGLVFLGIRPWSPQVSGVLTTLYQRINMIFSGKMFVANALPGFMLPWFSWNPLFHLIDQERGYLFINYSPHRTFLFYPMYCAIGLLMIGLLINFTTRKYESLSWSAGQ</sequence>
<accession>A0A4P7HPH3</accession>
<evidence type="ECO:0000313" key="2">
    <source>
        <dbReference type="EMBL" id="QBX36248.1"/>
    </source>
</evidence>
<keyword evidence="1" id="KW-0472">Membrane</keyword>
<keyword evidence="1" id="KW-0812">Transmembrane</keyword>
<dbReference type="Proteomes" id="UP000296374">
    <property type="component" value="Chromosome"/>
</dbReference>